<dbReference type="EMBL" id="NXLS01000002">
    <property type="protein sequence ID" value="RDU63854.1"/>
    <property type="molecule type" value="Genomic_DNA"/>
</dbReference>
<gene>
    <name evidence="2" type="ORF">CQA43_03295</name>
</gene>
<dbReference type="AlphaFoldDB" id="A0A3D8IGM5"/>
<feature type="transmembrane region" description="Helical" evidence="1">
    <location>
        <begin position="79"/>
        <end position="97"/>
    </location>
</feature>
<comment type="caution">
    <text evidence="2">The sequence shown here is derived from an EMBL/GenBank/DDBJ whole genome shotgun (WGS) entry which is preliminary data.</text>
</comment>
<feature type="transmembrane region" description="Helical" evidence="1">
    <location>
        <begin position="194"/>
        <end position="213"/>
    </location>
</feature>
<dbReference type="RefSeq" id="WP_115551178.1">
    <property type="nucleotide sequence ID" value="NZ_CAONBV010000009.1"/>
</dbReference>
<organism evidence="2 3">
    <name type="scientific">Helicobacter ganmani</name>
    <dbReference type="NCBI Taxonomy" id="60246"/>
    <lineage>
        <taxon>Bacteria</taxon>
        <taxon>Pseudomonadati</taxon>
        <taxon>Campylobacterota</taxon>
        <taxon>Epsilonproteobacteria</taxon>
        <taxon>Campylobacterales</taxon>
        <taxon>Helicobacteraceae</taxon>
        <taxon>Helicobacter</taxon>
    </lineage>
</organism>
<protein>
    <submittedName>
        <fullName evidence="2">Uncharacterized protein</fullName>
    </submittedName>
</protein>
<feature type="transmembrane region" description="Helical" evidence="1">
    <location>
        <begin position="225"/>
        <end position="243"/>
    </location>
</feature>
<evidence type="ECO:0000313" key="2">
    <source>
        <dbReference type="EMBL" id="RDU63854.1"/>
    </source>
</evidence>
<feature type="transmembrane region" description="Helical" evidence="1">
    <location>
        <begin position="255"/>
        <end position="273"/>
    </location>
</feature>
<keyword evidence="3" id="KW-1185">Reference proteome</keyword>
<evidence type="ECO:0000256" key="1">
    <source>
        <dbReference type="SAM" id="Phobius"/>
    </source>
</evidence>
<feature type="transmembrane region" description="Helical" evidence="1">
    <location>
        <begin position="9"/>
        <end position="28"/>
    </location>
</feature>
<proteinExistence type="predicted"/>
<name>A0A3D8IGM5_9HELI</name>
<keyword evidence="1" id="KW-0472">Membrane</keyword>
<keyword evidence="1" id="KW-0812">Transmembrane</keyword>
<keyword evidence="1" id="KW-1133">Transmembrane helix</keyword>
<evidence type="ECO:0000313" key="3">
    <source>
        <dbReference type="Proteomes" id="UP000256650"/>
    </source>
</evidence>
<feature type="transmembrane region" description="Helical" evidence="1">
    <location>
        <begin position="48"/>
        <end position="72"/>
    </location>
</feature>
<dbReference type="GeneID" id="82535306"/>
<feature type="transmembrane region" description="Helical" evidence="1">
    <location>
        <begin position="132"/>
        <end position="155"/>
    </location>
</feature>
<dbReference type="OrthoDB" id="5322199at2"/>
<reference evidence="2 3" key="1">
    <citation type="submission" date="2018-04" db="EMBL/GenBank/DDBJ databases">
        <title>Novel Campyloabacter and Helicobacter Species and Strains.</title>
        <authorList>
            <person name="Mannion A.J."/>
            <person name="Shen Z."/>
            <person name="Fox J.G."/>
        </authorList>
    </citation>
    <scope>NUCLEOTIDE SEQUENCE [LARGE SCALE GENOMIC DNA]</scope>
    <source>
        <strain evidence="2 3">MIT 99-5101</strain>
    </source>
</reference>
<dbReference type="Proteomes" id="UP000256650">
    <property type="component" value="Unassembled WGS sequence"/>
</dbReference>
<sequence length="277" mass="32280">MAKITIPHLVFSSLYFVLALFTILMLVLTSFTPDFKHMFRLTTQPFGVYFSISAILLACGVIVSLFNIVRIYSSHLPKLYSLMIGCALCVFAFLLYYELFVMRRTYFEPFSFEDSLRLTQENVFSKTIYQMFVDYICYIFFVIFPAIFYIFNFSFNKSTNFGKLLQLIQPSFNVMLGVLFGFSISPFFKSGILGYFDLMLLCVGIGLVLYLCIKRNIDSYEIFNLFLLLIICIVIMISSYSFVDSESYFEVRKAFYALVLFGWCSAWMMKLTIRRSV</sequence>
<accession>A0A3D8IGM5</accession>
<feature type="transmembrane region" description="Helical" evidence="1">
    <location>
        <begin position="167"/>
        <end position="188"/>
    </location>
</feature>